<keyword evidence="2" id="KW-1185">Reference proteome</keyword>
<name>A0A974PCC4_9BACL</name>
<protein>
    <submittedName>
        <fullName evidence="1">Uncharacterized protein</fullName>
    </submittedName>
</protein>
<organism evidence="1 2">
    <name type="scientific">Paenibacillus sonchi</name>
    <dbReference type="NCBI Taxonomy" id="373687"/>
    <lineage>
        <taxon>Bacteria</taxon>
        <taxon>Bacillati</taxon>
        <taxon>Bacillota</taxon>
        <taxon>Bacilli</taxon>
        <taxon>Bacillales</taxon>
        <taxon>Paenibacillaceae</taxon>
        <taxon>Paenibacillus</taxon>
        <taxon>Paenibacillus sonchi group</taxon>
    </lineage>
</organism>
<dbReference type="Proteomes" id="UP000595841">
    <property type="component" value="Chromosome"/>
</dbReference>
<proteinExistence type="predicted"/>
<dbReference type="RefSeq" id="WP_039833999.1">
    <property type="nucleotide sequence ID" value="NZ_CP068595.1"/>
</dbReference>
<dbReference type="AlphaFoldDB" id="A0A974PCC4"/>
<sequence>MSWEIVRESKEPCGCGLGFVLTVVRSDDWNRTDETISLQCSECVKNYVRYSYDYQRSGMIETATYWVKKEDYKAFLQSKSEVDALQVIANKDLTEYLRLHYLKPWMDLFSDVPWNKKSIWSKLKLLGLTSYSYSTFSGKIKVKDLTEFVESFVTYSSVNQITKILSINDNNIETIALSTQSVRQRYEEARKVMMGNAFS</sequence>
<accession>A0A974PCC4</accession>
<evidence type="ECO:0000313" key="2">
    <source>
        <dbReference type="Proteomes" id="UP000595841"/>
    </source>
</evidence>
<reference evidence="1 2" key="1">
    <citation type="submission" date="2021-01" db="EMBL/GenBank/DDBJ databases">
        <title>Whole genome sequence of Paenibacillus sonchi LMG 24727 for comparative genomics.</title>
        <authorList>
            <person name="Lee G."/>
            <person name="Kim M.-J."/>
            <person name="Lim K."/>
            <person name="Shin J.-H."/>
        </authorList>
    </citation>
    <scope>NUCLEOTIDE SEQUENCE [LARGE SCALE GENOMIC DNA]</scope>
    <source>
        <strain evidence="1 2">LMG 24727</strain>
    </source>
</reference>
<dbReference type="KEGG" id="pson:JI735_33155"/>
<dbReference type="EMBL" id="CP068595">
    <property type="protein sequence ID" value="QQZ61171.1"/>
    <property type="molecule type" value="Genomic_DNA"/>
</dbReference>
<evidence type="ECO:0000313" key="1">
    <source>
        <dbReference type="EMBL" id="QQZ61171.1"/>
    </source>
</evidence>
<gene>
    <name evidence="1" type="ORF">JI735_33155</name>
</gene>